<dbReference type="EMBL" id="CAJJDM010000070">
    <property type="protein sequence ID" value="CAD8082230.1"/>
    <property type="molecule type" value="Genomic_DNA"/>
</dbReference>
<keyword evidence="1" id="KW-1133">Transmembrane helix</keyword>
<accession>A0A8S1MPT2</accession>
<feature type="transmembrane region" description="Helical" evidence="1">
    <location>
        <begin position="32"/>
        <end position="51"/>
    </location>
</feature>
<keyword evidence="1" id="KW-0472">Membrane</keyword>
<dbReference type="Proteomes" id="UP000688137">
    <property type="component" value="Unassembled WGS sequence"/>
</dbReference>
<evidence type="ECO:0000313" key="3">
    <source>
        <dbReference type="Proteomes" id="UP000688137"/>
    </source>
</evidence>
<protein>
    <recommendedName>
        <fullName evidence="4">Transmembrane protein</fullName>
    </recommendedName>
</protein>
<name>A0A8S1MPT2_PARPR</name>
<dbReference type="AlphaFoldDB" id="A0A8S1MPT2"/>
<comment type="caution">
    <text evidence="2">The sequence shown here is derived from an EMBL/GenBank/DDBJ whole genome shotgun (WGS) entry which is preliminary data.</text>
</comment>
<organism evidence="2 3">
    <name type="scientific">Paramecium primaurelia</name>
    <dbReference type="NCBI Taxonomy" id="5886"/>
    <lineage>
        <taxon>Eukaryota</taxon>
        <taxon>Sar</taxon>
        <taxon>Alveolata</taxon>
        <taxon>Ciliophora</taxon>
        <taxon>Intramacronucleata</taxon>
        <taxon>Oligohymenophorea</taxon>
        <taxon>Peniculida</taxon>
        <taxon>Parameciidae</taxon>
        <taxon>Paramecium</taxon>
    </lineage>
</organism>
<keyword evidence="3" id="KW-1185">Reference proteome</keyword>
<dbReference type="OMA" id="YMQNISK"/>
<keyword evidence="1" id="KW-0812">Transmembrane</keyword>
<evidence type="ECO:0008006" key="4">
    <source>
        <dbReference type="Google" id="ProtNLM"/>
    </source>
</evidence>
<gene>
    <name evidence="2" type="ORF">PPRIM_AZ9-3.1.T0670150</name>
</gene>
<evidence type="ECO:0000313" key="2">
    <source>
        <dbReference type="EMBL" id="CAD8082230.1"/>
    </source>
</evidence>
<proteinExistence type="predicted"/>
<reference evidence="2" key="1">
    <citation type="submission" date="2021-01" db="EMBL/GenBank/DDBJ databases">
        <authorList>
            <consortium name="Genoscope - CEA"/>
            <person name="William W."/>
        </authorList>
    </citation>
    <scope>NUCLEOTIDE SEQUENCE</scope>
</reference>
<evidence type="ECO:0000256" key="1">
    <source>
        <dbReference type="SAM" id="Phobius"/>
    </source>
</evidence>
<sequence>MQEDYQRELENYTQLWKVYTRNSLEQDFRNSLYSTLALVFVPSLVNVYYIFRQSVLKNAIRFSSIISCLMIFHYNLNKDFERFVRKDTKDSNLARLYMQNISKTNIIFPYFEKETIEIFKQREQSKNQQ</sequence>